<protein>
    <submittedName>
        <fullName evidence="5">M20/M25/M40 family metallo-hydrolase</fullName>
    </submittedName>
</protein>
<dbReference type="InterPro" id="IPR051458">
    <property type="entry name" value="Cyt/Met_Dipeptidase"/>
</dbReference>
<organism evidence="5 6">
    <name type="scientific">Curtobacterium citreum</name>
    <dbReference type="NCBI Taxonomy" id="2036"/>
    <lineage>
        <taxon>Bacteria</taxon>
        <taxon>Bacillati</taxon>
        <taxon>Actinomycetota</taxon>
        <taxon>Actinomycetes</taxon>
        <taxon>Micrococcales</taxon>
        <taxon>Microbacteriaceae</taxon>
        <taxon>Curtobacterium</taxon>
    </lineage>
</organism>
<dbReference type="InterPro" id="IPR002933">
    <property type="entry name" value="Peptidase_M20"/>
</dbReference>
<keyword evidence="1" id="KW-0645">Protease</keyword>
<evidence type="ECO:0000256" key="1">
    <source>
        <dbReference type="ARBA" id="ARBA00022670"/>
    </source>
</evidence>
<dbReference type="Gene3D" id="3.30.70.360">
    <property type="match status" value="1"/>
</dbReference>
<evidence type="ECO:0000313" key="5">
    <source>
        <dbReference type="EMBL" id="MEK0172414.1"/>
    </source>
</evidence>
<dbReference type="NCBIfam" id="NF005914">
    <property type="entry name" value="PRK07907.1"/>
    <property type="match status" value="1"/>
</dbReference>
<feature type="domain" description="Peptidase M20 dimerisation" evidence="4">
    <location>
        <begin position="219"/>
        <end position="358"/>
    </location>
</feature>
<keyword evidence="3" id="KW-0378">Hydrolase</keyword>
<dbReference type="EMBL" id="JBBLYY010000065">
    <property type="protein sequence ID" value="MEK0172414.1"/>
    <property type="molecule type" value="Genomic_DNA"/>
</dbReference>
<dbReference type="Proteomes" id="UP001370299">
    <property type="component" value="Unassembled WGS sequence"/>
</dbReference>
<dbReference type="RefSeq" id="WP_340197254.1">
    <property type="nucleotide sequence ID" value="NZ_JBBKAP010000059.1"/>
</dbReference>
<keyword evidence="6" id="KW-1185">Reference proteome</keyword>
<comment type="caution">
    <text evidence="5">The sequence shown here is derived from an EMBL/GenBank/DDBJ whole genome shotgun (WGS) entry which is preliminary data.</text>
</comment>
<dbReference type="Gene3D" id="3.40.630.10">
    <property type="entry name" value="Zn peptidases"/>
    <property type="match status" value="1"/>
</dbReference>
<evidence type="ECO:0000256" key="3">
    <source>
        <dbReference type="ARBA" id="ARBA00022801"/>
    </source>
</evidence>
<name>A0ABU8YCZ7_9MICO</name>
<dbReference type="SUPFAM" id="SSF53187">
    <property type="entry name" value="Zn-dependent exopeptidases"/>
    <property type="match status" value="1"/>
</dbReference>
<evidence type="ECO:0000256" key="2">
    <source>
        <dbReference type="ARBA" id="ARBA00022723"/>
    </source>
</evidence>
<accession>A0ABU8YCZ7</accession>
<keyword evidence="2" id="KW-0479">Metal-binding</keyword>
<dbReference type="Pfam" id="PF07687">
    <property type="entry name" value="M20_dimer"/>
    <property type="match status" value="1"/>
</dbReference>
<dbReference type="PANTHER" id="PTHR43270:SF12">
    <property type="entry name" value="SUCCINYL-DIAMINOPIMELATE DESUCCINYLASE"/>
    <property type="match status" value="1"/>
</dbReference>
<evidence type="ECO:0000259" key="4">
    <source>
        <dbReference type="Pfam" id="PF07687"/>
    </source>
</evidence>
<evidence type="ECO:0000313" key="6">
    <source>
        <dbReference type="Proteomes" id="UP001370299"/>
    </source>
</evidence>
<reference evidence="5 6" key="1">
    <citation type="submission" date="2024-03" db="EMBL/GenBank/DDBJ databases">
        <title>Whole genomes of four grape xylem sap localized bacterial endophytes.</title>
        <authorList>
            <person name="Kumar G."/>
            <person name="Savka M.A."/>
        </authorList>
    </citation>
    <scope>NUCLEOTIDE SEQUENCE [LARGE SCALE GENOMIC DNA]</scope>
    <source>
        <strain evidence="5 6">RIT_GXS8</strain>
    </source>
</reference>
<proteinExistence type="predicted"/>
<dbReference type="PANTHER" id="PTHR43270">
    <property type="entry name" value="BETA-ALA-HIS DIPEPTIDASE"/>
    <property type="match status" value="1"/>
</dbReference>
<sequence>MSTGDTALPGAESADLLRDAVRSGMPAGLDELAALVAIPSVHDAAVQSLDDCDRVAERVRVAFDGLGLASRLVTTSDGSQAVLATHPAPPGAPTVLLYAHHDVQPAGDLAAWTSDPWTLTERQGRLYGRGAADCKGGVVTHLVALRALLDVHGSFPVGLVVVVEGSEEQGTDGLEQYVSTHAADFADVDAAVVMDAGNAAVGAPALVTTLRGTAFVELRIRALHGTVHSGMFGGAAPDAIATLVALLATLRDDAGDTTVDGLDGSQTWDGLPYDAGRFAADAGLLDGAVPIGSGDPASQVWARPALTVVGIDAPAVAGSSPSVQATAGAALNLRVPPGVDPAAAGELLVAHLLRRAPAGVEVTARVTGTGDGFRATAGRYSSAFRSALASSYRVSSVGSLGGGGSIPLCATLERAIPGVEVVLAGVSEPAANVHAPDESVDPSEIEHMALAEALFLVGLGPVGA</sequence>
<dbReference type="InterPro" id="IPR011650">
    <property type="entry name" value="Peptidase_M20_dimer"/>
</dbReference>
<gene>
    <name evidence="5" type="ORF">WMN62_13125</name>
</gene>
<dbReference type="Pfam" id="PF01546">
    <property type="entry name" value="Peptidase_M20"/>
    <property type="match status" value="1"/>
</dbReference>